<gene>
    <name evidence="1" type="ORF">R1sor_015769</name>
</gene>
<name>A0ABD3HD55_9MARC</name>
<accession>A0ABD3HD55</accession>
<organism evidence="1 2">
    <name type="scientific">Riccia sorocarpa</name>
    <dbReference type="NCBI Taxonomy" id="122646"/>
    <lineage>
        <taxon>Eukaryota</taxon>
        <taxon>Viridiplantae</taxon>
        <taxon>Streptophyta</taxon>
        <taxon>Embryophyta</taxon>
        <taxon>Marchantiophyta</taxon>
        <taxon>Marchantiopsida</taxon>
        <taxon>Marchantiidae</taxon>
        <taxon>Marchantiales</taxon>
        <taxon>Ricciaceae</taxon>
        <taxon>Riccia</taxon>
    </lineage>
</organism>
<dbReference type="AlphaFoldDB" id="A0ABD3HD55"/>
<evidence type="ECO:0000313" key="1">
    <source>
        <dbReference type="EMBL" id="KAL3689460.1"/>
    </source>
</evidence>
<evidence type="ECO:0000313" key="2">
    <source>
        <dbReference type="Proteomes" id="UP001633002"/>
    </source>
</evidence>
<keyword evidence="2" id="KW-1185">Reference proteome</keyword>
<comment type="caution">
    <text evidence="1">The sequence shown here is derived from an EMBL/GenBank/DDBJ whole genome shotgun (WGS) entry which is preliminary data.</text>
</comment>
<dbReference type="PANTHER" id="PTHR46880:SF5">
    <property type="entry name" value="DUF4371 DOMAIN-CONTAINING PROTEIN"/>
    <property type="match status" value="1"/>
</dbReference>
<dbReference type="PANTHER" id="PTHR46880">
    <property type="entry name" value="RAS-ASSOCIATING DOMAIN-CONTAINING PROTEIN"/>
    <property type="match status" value="1"/>
</dbReference>
<sequence>MHLIGTCTSDIPRRLYRDDKACIEFIYYISQVIQVEVLDRVRTSPLFMSGDWNLTNLASLATAKDLNCKAISDSGLWLSKSAAVSTLCDNLESVLVYFKDIVVKDDTSAKGLFQKLTSFRIIYILYFLADILCGLTKLSKVFQKVVVDVSSVGSLVNMTCTEIQVNYLMECTDLNAYDHDASGFPILPDFGPPGGYLKRLQSELRGGNWFHFVLISRDLENRDLESAITFQKSFANALISALQDRFQDNNIVFAFKIFNPREGPVDDIFVKALELWKGATNHRFLYSNPTAHLSGFQVSDFAGRTIPDPEAQAEVVETQQHVDT</sequence>
<dbReference type="EMBL" id="JBJQOH010000004">
    <property type="protein sequence ID" value="KAL3689460.1"/>
    <property type="molecule type" value="Genomic_DNA"/>
</dbReference>
<protein>
    <submittedName>
        <fullName evidence="1">Uncharacterized protein</fullName>
    </submittedName>
</protein>
<dbReference type="Proteomes" id="UP001633002">
    <property type="component" value="Unassembled WGS sequence"/>
</dbReference>
<proteinExistence type="predicted"/>
<reference evidence="1 2" key="1">
    <citation type="submission" date="2024-09" db="EMBL/GenBank/DDBJ databases">
        <title>Chromosome-scale assembly of Riccia sorocarpa.</title>
        <authorList>
            <person name="Paukszto L."/>
        </authorList>
    </citation>
    <scope>NUCLEOTIDE SEQUENCE [LARGE SCALE GENOMIC DNA]</scope>
    <source>
        <strain evidence="1">LP-2024</strain>
        <tissue evidence="1">Aerial parts of the thallus</tissue>
    </source>
</reference>